<keyword evidence="1" id="KW-0732">Signal</keyword>
<dbReference type="AlphaFoldDB" id="A0A7D4KBN8"/>
<proteinExistence type="predicted"/>
<sequence length="524" mass="57161">MKLKTLLLLAFVALISFTGCAGDEVTANQDEKQGMTAFVVEENASPVTRTTAEYDGSGINFFWTPYDFIWVNNSAASPALQMNARNDIPSTGKAAKAKFWFNGNFTASSYPLRYTTGTGKGDEVRISSYQIQKEPNDASHFGSSGNCGTATAHNANGVYKFILDHKASYITFLPYSTDGSIKETIIQKIKVEANKAIAGTYSFDDNGLDTTSPTGSSNDITLMLKVNYYDGFPVPSSPSATTNAALMVIAPGTYSSLKVTYTIYDPETTVSGDIVKEYSNVTFIAGKNKKISTDLKVPIMGDDFYMWDAQQEAWAGFKMYQSFKKNAPDSHYPSSKTSDPLRWYNDAAGNPVAANTAKDCPNFNETLWYILKGDPHLVSGLCSMRGHLFYMDGVWFKKKANIPGFRSDEGPAPYNYDYRLSSNELGSTMDHPATLGEPSNKADYFFVAAPRFGYSYSDGGIASSLGGFGTNDGNPTIWGTVFWTSTGNSNFGPRAYGIMLNPSVPSVRTETWGRGNAASIWKGE</sequence>
<name>A0A7D4KBN8_9BACT</name>
<evidence type="ECO:0008006" key="4">
    <source>
        <dbReference type="Google" id="ProtNLM"/>
    </source>
</evidence>
<evidence type="ECO:0000256" key="1">
    <source>
        <dbReference type="SAM" id="SignalP"/>
    </source>
</evidence>
<evidence type="ECO:0000313" key="3">
    <source>
        <dbReference type="Proteomes" id="UP000500843"/>
    </source>
</evidence>
<evidence type="ECO:0000313" key="2">
    <source>
        <dbReference type="EMBL" id="QKH89242.1"/>
    </source>
</evidence>
<dbReference type="Proteomes" id="UP000500843">
    <property type="component" value="Chromosome 2"/>
</dbReference>
<feature type="chain" id="PRO_5028849716" description="Fimbrillin family protein" evidence="1">
    <location>
        <begin position="22"/>
        <end position="524"/>
    </location>
</feature>
<reference evidence="2 3" key="1">
    <citation type="submission" date="2020-05" db="EMBL/GenBank/DDBJ databases">
        <title>FDA dAtabase for Regulatory Grade micrObial Sequences (FDA-ARGOS): Supporting development and validation of Infectious Disease Dx tests.</title>
        <authorList>
            <person name="Moreno J."/>
            <person name="Tallon L."/>
            <person name="Sadzewicz L."/>
            <person name="Zhao X."/>
            <person name="Vavikolanu K."/>
            <person name="Mehta A."/>
            <person name="Aluvathingal J."/>
            <person name="Nadendla S."/>
            <person name="Myers T."/>
            <person name="Yan Y."/>
            <person name="Sichtig H."/>
        </authorList>
    </citation>
    <scope>NUCLEOTIDE SEQUENCE [LARGE SCALE GENOMIC DNA]</scope>
    <source>
        <strain evidence="2 3">FDAARGOS_760</strain>
    </source>
</reference>
<dbReference type="EMBL" id="CP054011">
    <property type="protein sequence ID" value="QKH89242.1"/>
    <property type="molecule type" value="Genomic_DNA"/>
</dbReference>
<protein>
    <recommendedName>
        <fullName evidence="4">Fimbrillin family protein</fullName>
    </recommendedName>
</protein>
<dbReference type="PROSITE" id="PS51257">
    <property type="entry name" value="PROKAR_LIPOPROTEIN"/>
    <property type="match status" value="1"/>
</dbReference>
<dbReference type="RefSeq" id="WP_004360766.1">
    <property type="nucleotide sequence ID" value="NZ_CP054011.1"/>
</dbReference>
<feature type="signal peptide" evidence="1">
    <location>
        <begin position="1"/>
        <end position="21"/>
    </location>
</feature>
<organism evidence="2 3">
    <name type="scientific">Prevotella melaninogenica</name>
    <dbReference type="NCBI Taxonomy" id="28132"/>
    <lineage>
        <taxon>Bacteria</taxon>
        <taxon>Pseudomonadati</taxon>
        <taxon>Bacteroidota</taxon>
        <taxon>Bacteroidia</taxon>
        <taxon>Bacteroidales</taxon>
        <taxon>Prevotellaceae</taxon>
        <taxon>Prevotella</taxon>
    </lineage>
</organism>
<gene>
    <name evidence="2" type="ORF">FIU21_09975</name>
</gene>
<accession>A0A7D4KBN8</accession>